<evidence type="ECO:0000259" key="6">
    <source>
        <dbReference type="Pfam" id="PF00288"/>
    </source>
</evidence>
<dbReference type="InterPro" id="IPR014606">
    <property type="entry name" value="Heptose_7-P_kinase"/>
</dbReference>
<dbReference type="GO" id="GO:0042352">
    <property type="term" value="P:GDP-L-fucose salvage"/>
    <property type="evidence" value="ECO:0007669"/>
    <property type="project" value="TreeGrafter"/>
</dbReference>
<evidence type="ECO:0000256" key="1">
    <source>
        <dbReference type="ARBA" id="ARBA00022679"/>
    </source>
</evidence>
<comment type="caution">
    <text evidence="8">The sequence shown here is derived from an EMBL/GenBank/DDBJ whole genome shotgun (WGS) entry which is preliminary data.</text>
</comment>
<sequence length="342" mass="37264">MIVRSRAPLRLGLAGGGTDVSPYCDVFGGHVMNVTIDKHAFAIISDSPDGKCEFAAMDVGVSESYACHQEFASNGPLQLLKGVYSRICKEFLGGEHRPLRVQTFSDAPPGSGLGSSSTMVVALVQAFAEYFMLPLGEYEVAHLAYNIERKDLQLAGGKQDQYAATFGGFNFMEFYKDDRVIVNPLRVKDWVWSELEASLVLYFTGVSRASSDIIDQQSRNVVQGNQASIDAMHSLKQEAVQMKECVLRGDIQGLARTLQAGWEAKKNMATSISNPLIEEVERVAFANGAYAAKVSGAGGGGFMMFMCSPDKRVGLTRALAEQGGRLLDFHFTQQGATSWRIM</sequence>
<name>A0A4R0YRW1_9GAMM</name>
<feature type="domain" description="GHMP kinase N-terminal" evidence="6">
    <location>
        <begin position="79"/>
        <end position="168"/>
    </location>
</feature>
<keyword evidence="9" id="KW-1185">Reference proteome</keyword>
<evidence type="ECO:0000256" key="4">
    <source>
        <dbReference type="ARBA" id="ARBA00022840"/>
    </source>
</evidence>
<dbReference type="Pfam" id="PF00288">
    <property type="entry name" value="GHMP_kinases_N"/>
    <property type="match status" value="1"/>
</dbReference>
<dbReference type="InterPro" id="IPR020568">
    <property type="entry name" value="Ribosomal_Su5_D2-typ_SF"/>
</dbReference>
<keyword evidence="2" id="KW-0547">Nucleotide-binding</keyword>
<accession>A0A4R0YRW1</accession>
<evidence type="ECO:0000256" key="3">
    <source>
        <dbReference type="ARBA" id="ARBA00022777"/>
    </source>
</evidence>
<feature type="domain" description="GHMP kinase C-terminal" evidence="7">
    <location>
        <begin position="242"/>
        <end position="323"/>
    </location>
</feature>
<dbReference type="InterPro" id="IPR013750">
    <property type="entry name" value="GHMP_kinase_C_dom"/>
</dbReference>
<dbReference type="Gene3D" id="3.30.230.120">
    <property type="match status" value="1"/>
</dbReference>
<keyword evidence="3" id="KW-0418">Kinase</keyword>
<gene>
    <name evidence="8" type="ORF">EZM97_01440</name>
</gene>
<proteinExistence type="inferred from homology"/>
<dbReference type="SUPFAM" id="SSF55060">
    <property type="entry name" value="GHMP Kinase, C-terminal domain"/>
    <property type="match status" value="1"/>
</dbReference>
<dbReference type="InterPro" id="IPR006204">
    <property type="entry name" value="GHMP_kinase_N_dom"/>
</dbReference>
<dbReference type="SUPFAM" id="SSF54211">
    <property type="entry name" value="Ribosomal protein S5 domain 2-like"/>
    <property type="match status" value="1"/>
</dbReference>
<dbReference type="PRINTS" id="PR00960">
    <property type="entry name" value="LMBPPROTEIN"/>
</dbReference>
<evidence type="ECO:0000256" key="2">
    <source>
        <dbReference type="ARBA" id="ARBA00022741"/>
    </source>
</evidence>
<dbReference type="InterPro" id="IPR052203">
    <property type="entry name" value="GHMP_Kinase-Related"/>
</dbReference>
<dbReference type="EMBL" id="SJTG01000001">
    <property type="protein sequence ID" value="TCI12055.1"/>
    <property type="molecule type" value="Genomic_DNA"/>
</dbReference>
<protein>
    <submittedName>
        <fullName evidence="8">Dehydrogenase</fullName>
    </submittedName>
</protein>
<keyword evidence="1" id="KW-0808">Transferase</keyword>
<evidence type="ECO:0000313" key="8">
    <source>
        <dbReference type="EMBL" id="TCI12055.1"/>
    </source>
</evidence>
<dbReference type="PIRSF" id="PIRSF036406">
    <property type="entry name" value="Hept_kin"/>
    <property type="match status" value="1"/>
</dbReference>
<dbReference type="PANTHER" id="PTHR32463">
    <property type="entry name" value="L-FUCOSE KINASE"/>
    <property type="match status" value="1"/>
</dbReference>
<dbReference type="RefSeq" id="WP_131151164.1">
    <property type="nucleotide sequence ID" value="NZ_SJTG01000001.1"/>
</dbReference>
<keyword evidence="4" id="KW-0067">ATP-binding</keyword>
<dbReference type="PANTHER" id="PTHR32463:SF0">
    <property type="entry name" value="L-FUCOSE KINASE"/>
    <property type="match status" value="1"/>
</dbReference>
<dbReference type="AlphaFoldDB" id="A0A4R0YRW1"/>
<dbReference type="Proteomes" id="UP000291822">
    <property type="component" value="Unassembled WGS sequence"/>
</dbReference>
<dbReference type="GO" id="GO:0005524">
    <property type="term" value="F:ATP binding"/>
    <property type="evidence" value="ECO:0007669"/>
    <property type="project" value="UniProtKB-KW"/>
</dbReference>
<evidence type="ECO:0000259" key="7">
    <source>
        <dbReference type="Pfam" id="PF08544"/>
    </source>
</evidence>
<dbReference type="InterPro" id="IPR036554">
    <property type="entry name" value="GHMP_kinase_C_sf"/>
</dbReference>
<dbReference type="GO" id="GO:0050201">
    <property type="term" value="F:fucokinase activity"/>
    <property type="evidence" value="ECO:0007669"/>
    <property type="project" value="TreeGrafter"/>
</dbReference>
<dbReference type="Pfam" id="PF08544">
    <property type="entry name" value="GHMP_kinases_C"/>
    <property type="match status" value="1"/>
</dbReference>
<comment type="similarity">
    <text evidence="5">Belongs to the GHMP kinase family.</text>
</comment>
<organism evidence="8 9">
    <name type="scientific">Dyella soli</name>
    <dbReference type="NCBI Taxonomy" id="522319"/>
    <lineage>
        <taxon>Bacteria</taxon>
        <taxon>Pseudomonadati</taxon>
        <taxon>Pseudomonadota</taxon>
        <taxon>Gammaproteobacteria</taxon>
        <taxon>Lysobacterales</taxon>
        <taxon>Rhodanobacteraceae</taxon>
        <taxon>Dyella</taxon>
    </lineage>
</organism>
<evidence type="ECO:0000256" key="5">
    <source>
        <dbReference type="ARBA" id="ARBA00038121"/>
    </source>
</evidence>
<dbReference type="InterPro" id="IPR001174">
    <property type="entry name" value="HddA/FKP"/>
</dbReference>
<reference evidence="8 9" key="1">
    <citation type="submission" date="2019-02" db="EMBL/GenBank/DDBJ databases">
        <title>Dyella amyloliquefaciens sp. nov., isolated from forest soil.</title>
        <authorList>
            <person name="Gao Z.-H."/>
            <person name="Qiu L.-H."/>
        </authorList>
    </citation>
    <scope>NUCLEOTIDE SEQUENCE [LARGE SCALE GENOMIC DNA]</scope>
    <source>
        <strain evidence="8 9">KACC 12747</strain>
    </source>
</reference>
<evidence type="ECO:0000313" key="9">
    <source>
        <dbReference type="Proteomes" id="UP000291822"/>
    </source>
</evidence>